<evidence type="ECO:0000313" key="4">
    <source>
        <dbReference type="Proteomes" id="UP000184248"/>
    </source>
</evidence>
<reference evidence="4" key="1">
    <citation type="submission" date="2016-11" db="EMBL/GenBank/DDBJ databases">
        <authorList>
            <person name="Varghese N."/>
            <person name="Submissions S."/>
        </authorList>
    </citation>
    <scope>NUCLEOTIDE SEQUENCE [LARGE SCALE GENOMIC DNA]</scope>
    <source>
        <strain evidence="4">ALO Sharm</strain>
    </source>
</reference>
<proteinExistence type="predicted"/>
<sequence>MKRMFLFFYFLLAAALLVGCAAVERSGNEKAEAALGELPASFRGTLPCADCPGIRYHLSLFEDGVYTLETVYLGSDEANRFHEKGEWSLDGAGKTLTLTDDEGARLWRVRDAATLEALDLEGNEIESSLNYTLKRTDGFVTETLENSYWRLTELRGEPVETTQGQREAHLVLHPEEQRVAGATGCNQLSGRYQLEDDQLSFGPLATTRMACMNEANVESRFLAALEETTSYRVLADRLELYNDEGELLAQFVVQHLT</sequence>
<keyword evidence="4" id="KW-1185">Reference proteome</keyword>
<dbReference type="PROSITE" id="PS51257">
    <property type="entry name" value="PROKAR_LIPOPROTEIN"/>
    <property type="match status" value="1"/>
</dbReference>
<evidence type="ECO:0000313" key="3">
    <source>
        <dbReference type="EMBL" id="SHK45663.1"/>
    </source>
</evidence>
<dbReference type="InterPro" id="IPR038670">
    <property type="entry name" value="HslJ-like_sf"/>
</dbReference>
<dbReference type="PANTHER" id="PTHR35535">
    <property type="entry name" value="HEAT SHOCK PROTEIN HSLJ"/>
    <property type="match status" value="1"/>
</dbReference>
<dbReference type="Gene3D" id="2.40.128.270">
    <property type="match status" value="1"/>
</dbReference>
<dbReference type="RefSeq" id="WP_064699132.1">
    <property type="nucleotide sequence ID" value="NZ_BDEO01000006.1"/>
</dbReference>
<dbReference type="Pfam" id="PF04170">
    <property type="entry name" value="NlpE"/>
    <property type="match status" value="1"/>
</dbReference>
<gene>
    <name evidence="3" type="ORF">SAMN05192556_10346</name>
</gene>
<dbReference type="Pfam" id="PF03724">
    <property type="entry name" value="META"/>
    <property type="match status" value="1"/>
</dbReference>
<protein>
    <submittedName>
        <fullName evidence="3">Heat shock protein HslJ</fullName>
    </submittedName>
</protein>
<feature type="chain" id="PRO_5009920904" evidence="1">
    <location>
        <begin position="22"/>
        <end position="257"/>
    </location>
</feature>
<evidence type="ECO:0000259" key="2">
    <source>
        <dbReference type="Pfam" id="PF03724"/>
    </source>
</evidence>
<dbReference type="Proteomes" id="UP000184248">
    <property type="component" value="Unassembled WGS sequence"/>
</dbReference>
<dbReference type="InterPro" id="IPR007298">
    <property type="entry name" value="Cu-R_lipoprotein_NlpE"/>
</dbReference>
<dbReference type="InterPro" id="IPR005184">
    <property type="entry name" value="DUF306_Meta_HslJ"/>
</dbReference>
<dbReference type="InterPro" id="IPR053147">
    <property type="entry name" value="Hsp_HslJ-like"/>
</dbReference>
<keyword evidence="1" id="KW-0732">Signal</keyword>
<keyword evidence="3" id="KW-0346">Stress response</keyword>
<dbReference type="AlphaFoldDB" id="A0A1M6SLS8"/>
<organism evidence="3 4">
    <name type="scientific">Halomonas caseinilytica</name>
    <dbReference type="NCBI Taxonomy" id="438744"/>
    <lineage>
        <taxon>Bacteria</taxon>
        <taxon>Pseudomonadati</taxon>
        <taxon>Pseudomonadota</taxon>
        <taxon>Gammaproteobacteria</taxon>
        <taxon>Oceanospirillales</taxon>
        <taxon>Halomonadaceae</taxon>
        <taxon>Halomonas</taxon>
    </lineage>
</organism>
<dbReference type="PANTHER" id="PTHR35535:SF2">
    <property type="entry name" value="DUF306 DOMAIN-CONTAINING PROTEIN"/>
    <property type="match status" value="1"/>
</dbReference>
<dbReference type="OrthoDB" id="5348860at2"/>
<feature type="signal peptide" evidence="1">
    <location>
        <begin position="1"/>
        <end position="21"/>
    </location>
</feature>
<dbReference type="Gene3D" id="2.40.128.640">
    <property type="match status" value="1"/>
</dbReference>
<accession>A0A1M6SLS8</accession>
<dbReference type="EMBL" id="FRAL01000003">
    <property type="protein sequence ID" value="SHK45663.1"/>
    <property type="molecule type" value="Genomic_DNA"/>
</dbReference>
<feature type="domain" description="DUF306" evidence="2">
    <location>
        <begin position="142"/>
        <end position="251"/>
    </location>
</feature>
<evidence type="ECO:0000256" key="1">
    <source>
        <dbReference type="SAM" id="SignalP"/>
    </source>
</evidence>
<name>A0A1M6SLS8_9GAMM</name>